<comment type="similarity">
    <text evidence="1">Belongs to the LysR transcriptional regulatory family.</text>
</comment>
<evidence type="ECO:0000256" key="2">
    <source>
        <dbReference type="ARBA" id="ARBA00023015"/>
    </source>
</evidence>
<dbReference type="InterPro" id="IPR005119">
    <property type="entry name" value="LysR_subst-bd"/>
</dbReference>
<comment type="caution">
    <text evidence="8">The sequence shown here is derived from an EMBL/GenBank/DDBJ whole genome shotgun (WGS) entry which is preliminary data.</text>
</comment>
<dbReference type="PANTHER" id="PTHR30419:SF31">
    <property type="entry name" value="BLR3139 PROTEIN"/>
    <property type="match status" value="1"/>
</dbReference>
<keyword evidence="2" id="KW-0805">Transcription regulation</keyword>
<feature type="domain" description="HTH lysR-type" evidence="7">
    <location>
        <begin position="1"/>
        <end position="58"/>
    </location>
</feature>
<proteinExistence type="inferred from homology"/>
<dbReference type="PRINTS" id="PR00039">
    <property type="entry name" value="HTHLYSR"/>
</dbReference>
<evidence type="ECO:0000256" key="4">
    <source>
        <dbReference type="ARBA" id="ARBA00023163"/>
    </source>
</evidence>
<dbReference type="InterPro" id="IPR036388">
    <property type="entry name" value="WH-like_DNA-bd_sf"/>
</dbReference>
<evidence type="ECO:0000259" key="7">
    <source>
        <dbReference type="PROSITE" id="PS50931"/>
    </source>
</evidence>
<evidence type="ECO:0000256" key="3">
    <source>
        <dbReference type="ARBA" id="ARBA00023125"/>
    </source>
</evidence>
<keyword evidence="4" id="KW-0804">Transcription</keyword>
<gene>
    <name evidence="8" type="ORF">BHQ21_03550</name>
</gene>
<evidence type="ECO:0000313" key="8">
    <source>
        <dbReference type="EMBL" id="ODR09681.1"/>
    </source>
</evidence>
<organism evidence="8 9">
    <name type="scientific">Mycobacterium sherrisii</name>
    <dbReference type="NCBI Taxonomy" id="243061"/>
    <lineage>
        <taxon>Bacteria</taxon>
        <taxon>Bacillati</taxon>
        <taxon>Actinomycetota</taxon>
        <taxon>Actinomycetes</taxon>
        <taxon>Mycobacteriales</taxon>
        <taxon>Mycobacteriaceae</taxon>
        <taxon>Mycobacterium</taxon>
        <taxon>Mycobacterium simiae complex</taxon>
    </lineage>
</organism>
<dbReference type="PROSITE" id="PS50931">
    <property type="entry name" value="HTH_LYSR"/>
    <property type="match status" value="1"/>
</dbReference>
<evidence type="ECO:0000313" key="9">
    <source>
        <dbReference type="Proteomes" id="UP000094224"/>
    </source>
</evidence>
<protein>
    <recommendedName>
        <fullName evidence="5">Probable hydrogen peroxide-inducible genes activator</fullName>
    </recommendedName>
</protein>
<accession>A0A1E3T5T4</accession>
<dbReference type="AlphaFoldDB" id="A0A1E3T5T4"/>
<dbReference type="Gene3D" id="3.40.190.290">
    <property type="match status" value="1"/>
</dbReference>
<comment type="function">
    <text evidence="6">Required for the induction the katG gene for catalase. Involved in the response to hydrogen peroxide.</text>
</comment>
<dbReference type="Proteomes" id="UP000094224">
    <property type="component" value="Unassembled WGS sequence"/>
</dbReference>
<sequence>MAFRQLEYLVAVAQERHFARAAEKCYVSQPALSAAIAKLEREFDAALISRGRAYEGLTPQGERLVGWARRMLAEYGALKAEMRATGTDITGTLRLGVVPIATTVTSTMVSGFCTEYPSVNVEVRSALTTVELYRRLRQYEIDAAIVSDDDTDDRDLELLQLCADRYVLVSAGDMLSAGASVARWPDAARLPLALLTTDTRPRSAIDEAFAKHGIIVTPRIEADSVASLLGQVGTGEWASIIPRSWLPASLERNDIRAIPLVDPTLDINCVLATNRAGPASPLARAFLAYARPRRLRSADRGQRPAPLRGIPLAGNSFGNAALRIPG</sequence>
<dbReference type="CDD" id="cd05466">
    <property type="entry name" value="PBP2_LTTR_substrate"/>
    <property type="match status" value="1"/>
</dbReference>
<dbReference type="InterPro" id="IPR050950">
    <property type="entry name" value="HTH-type_LysR_regulators"/>
</dbReference>
<evidence type="ECO:0000256" key="1">
    <source>
        <dbReference type="ARBA" id="ARBA00009437"/>
    </source>
</evidence>
<dbReference type="Pfam" id="PF00126">
    <property type="entry name" value="HTH_1"/>
    <property type="match status" value="1"/>
</dbReference>
<dbReference type="OrthoDB" id="3181812at2"/>
<dbReference type="GO" id="GO:0003700">
    <property type="term" value="F:DNA-binding transcription factor activity"/>
    <property type="evidence" value="ECO:0007669"/>
    <property type="project" value="InterPro"/>
</dbReference>
<dbReference type="SUPFAM" id="SSF46785">
    <property type="entry name" value="Winged helix' DNA-binding domain"/>
    <property type="match status" value="1"/>
</dbReference>
<dbReference type="InterPro" id="IPR036390">
    <property type="entry name" value="WH_DNA-bd_sf"/>
</dbReference>
<keyword evidence="3" id="KW-0238">DNA-binding</keyword>
<evidence type="ECO:0000256" key="5">
    <source>
        <dbReference type="ARBA" id="ARBA00040885"/>
    </source>
</evidence>
<dbReference type="SUPFAM" id="SSF53850">
    <property type="entry name" value="Periplasmic binding protein-like II"/>
    <property type="match status" value="1"/>
</dbReference>
<dbReference type="FunFam" id="1.10.10.10:FF:000001">
    <property type="entry name" value="LysR family transcriptional regulator"/>
    <property type="match status" value="1"/>
</dbReference>
<dbReference type="EMBL" id="MIHC01000004">
    <property type="protein sequence ID" value="ODR09681.1"/>
    <property type="molecule type" value="Genomic_DNA"/>
</dbReference>
<dbReference type="RefSeq" id="WP_069398933.1">
    <property type="nucleotide sequence ID" value="NZ_JACKTB010000037.1"/>
</dbReference>
<reference evidence="9" key="1">
    <citation type="submission" date="2016-09" db="EMBL/GenBank/DDBJ databases">
        <authorList>
            <person name="Greninger A.L."/>
            <person name="Jerome K.R."/>
            <person name="Mcnair B."/>
            <person name="Wallis C."/>
            <person name="Fang F."/>
        </authorList>
    </citation>
    <scope>NUCLEOTIDE SEQUENCE [LARGE SCALE GENOMIC DNA]</scope>
    <source>
        <strain evidence="9">BC1_M4</strain>
    </source>
</reference>
<dbReference type="Pfam" id="PF03466">
    <property type="entry name" value="LysR_substrate"/>
    <property type="match status" value="1"/>
</dbReference>
<name>A0A1E3T5T4_9MYCO</name>
<dbReference type="PANTHER" id="PTHR30419">
    <property type="entry name" value="HTH-TYPE TRANSCRIPTIONAL REGULATOR YBHD"/>
    <property type="match status" value="1"/>
</dbReference>
<evidence type="ECO:0000256" key="6">
    <source>
        <dbReference type="ARBA" id="ARBA00056658"/>
    </source>
</evidence>
<dbReference type="GO" id="GO:0005829">
    <property type="term" value="C:cytosol"/>
    <property type="evidence" value="ECO:0007669"/>
    <property type="project" value="TreeGrafter"/>
</dbReference>
<keyword evidence="9" id="KW-1185">Reference proteome</keyword>
<dbReference type="Gene3D" id="1.10.10.10">
    <property type="entry name" value="Winged helix-like DNA-binding domain superfamily/Winged helix DNA-binding domain"/>
    <property type="match status" value="1"/>
</dbReference>
<dbReference type="InterPro" id="IPR000847">
    <property type="entry name" value="LysR_HTH_N"/>
</dbReference>
<dbReference type="GO" id="GO:0003677">
    <property type="term" value="F:DNA binding"/>
    <property type="evidence" value="ECO:0007669"/>
    <property type="project" value="UniProtKB-KW"/>
</dbReference>